<evidence type="ECO:0000256" key="7">
    <source>
        <dbReference type="ARBA" id="ARBA00022527"/>
    </source>
</evidence>
<dbReference type="InterPro" id="IPR001611">
    <property type="entry name" value="Leu-rich_rpt"/>
</dbReference>
<dbReference type="InterPro" id="IPR032675">
    <property type="entry name" value="LRR_dom_sf"/>
</dbReference>
<dbReference type="FunFam" id="3.80.10.10:FF:000129">
    <property type="entry name" value="Leucine-rich repeat receptor-like kinase"/>
    <property type="match status" value="1"/>
</dbReference>
<name>A0AAV9L5Z1_9SOLN</name>
<comment type="caution">
    <text evidence="24">The sequence shown here is derived from an EMBL/GenBank/DDBJ whole genome shotgun (WGS) entry which is preliminary data.</text>
</comment>
<dbReference type="Pfam" id="PF02485">
    <property type="entry name" value="Branch"/>
    <property type="match status" value="1"/>
</dbReference>
<evidence type="ECO:0000256" key="20">
    <source>
        <dbReference type="ARBA" id="ARBA00023180"/>
    </source>
</evidence>
<dbReference type="Pfam" id="PF00560">
    <property type="entry name" value="LRR_1"/>
    <property type="match status" value="7"/>
</dbReference>
<dbReference type="Gene3D" id="1.10.510.10">
    <property type="entry name" value="Transferase(Phosphotransferase) domain 1"/>
    <property type="match status" value="1"/>
</dbReference>
<evidence type="ECO:0000256" key="18">
    <source>
        <dbReference type="ARBA" id="ARBA00023136"/>
    </source>
</evidence>
<protein>
    <recommendedName>
        <fullName evidence="5">non-specific serine/threonine protein kinase</fullName>
        <ecNumber evidence="5">2.7.11.1</ecNumber>
    </recommendedName>
</protein>
<keyword evidence="12 22" id="KW-0732">Signal</keyword>
<keyword evidence="19" id="KW-0675">Receptor</keyword>
<evidence type="ECO:0000256" key="2">
    <source>
        <dbReference type="ARBA" id="ARBA00004479"/>
    </source>
</evidence>
<proteinExistence type="inferred from homology"/>
<evidence type="ECO:0000256" key="21">
    <source>
        <dbReference type="SAM" id="Phobius"/>
    </source>
</evidence>
<keyword evidence="7" id="KW-0723">Serine/threonine-protein kinase</keyword>
<comment type="subcellular location">
    <subcellularLocation>
        <location evidence="1">Cell membrane</location>
        <topology evidence="1">Single-pass membrane protein</topology>
    </subcellularLocation>
    <subcellularLocation>
        <location evidence="2">Membrane</location>
        <topology evidence="2">Single-pass type I membrane protein</topology>
    </subcellularLocation>
    <subcellularLocation>
        <location evidence="3">Membrane</location>
        <topology evidence="3">Single-pass type II membrane protein</topology>
    </subcellularLocation>
</comment>
<organism evidence="24 25">
    <name type="scientific">Solanum pinnatisectum</name>
    <name type="common">tansyleaf nightshade</name>
    <dbReference type="NCBI Taxonomy" id="50273"/>
    <lineage>
        <taxon>Eukaryota</taxon>
        <taxon>Viridiplantae</taxon>
        <taxon>Streptophyta</taxon>
        <taxon>Embryophyta</taxon>
        <taxon>Tracheophyta</taxon>
        <taxon>Spermatophyta</taxon>
        <taxon>Magnoliopsida</taxon>
        <taxon>eudicotyledons</taxon>
        <taxon>Gunneridae</taxon>
        <taxon>Pentapetalae</taxon>
        <taxon>asterids</taxon>
        <taxon>lamiids</taxon>
        <taxon>Solanales</taxon>
        <taxon>Solanaceae</taxon>
        <taxon>Solanoideae</taxon>
        <taxon>Solaneae</taxon>
        <taxon>Solanum</taxon>
    </lineage>
</organism>
<dbReference type="InterPro" id="IPR000719">
    <property type="entry name" value="Prot_kinase_dom"/>
</dbReference>
<comment type="similarity">
    <text evidence="4">Belongs to the protein kinase superfamily. Ser/Thr protein kinase family.</text>
</comment>
<dbReference type="EMBL" id="JAWPEI010000007">
    <property type="protein sequence ID" value="KAK4721006.1"/>
    <property type="molecule type" value="Genomic_DNA"/>
</dbReference>
<evidence type="ECO:0000256" key="13">
    <source>
        <dbReference type="ARBA" id="ARBA00022737"/>
    </source>
</evidence>
<evidence type="ECO:0000256" key="12">
    <source>
        <dbReference type="ARBA" id="ARBA00022729"/>
    </source>
</evidence>
<dbReference type="InterPro" id="IPR008271">
    <property type="entry name" value="Ser/Thr_kinase_AS"/>
</dbReference>
<keyword evidence="14" id="KW-0547">Nucleotide-binding</keyword>
<keyword evidence="15" id="KW-0418">Kinase</keyword>
<dbReference type="Proteomes" id="UP001311915">
    <property type="component" value="Unassembled WGS sequence"/>
</dbReference>
<dbReference type="SMART" id="SM00220">
    <property type="entry name" value="S_TKc"/>
    <property type="match status" value="1"/>
</dbReference>
<feature type="domain" description="Protein kinase" evidence="23">
    <location>
        <begin position="1019"/>
        <end position="1279"/>
    </location>
</feature>
<dbReference type="SMART" id="SM00365">
    <property type="entry name" value="LRR_SD22"/>
    <property type="match status" value="7"/>
</dbReference>
<gene>
    <name evidence="24" type="ORF">R3W88_011239</name>
</gene>
<keyword evidence="13" id="KW-0677">Repeat</keyword>
<dbReference type="InterPro" id="IPR003591">
    <property type="entry name" value="Leu-rich_rpt_typical-subtyp"/>
</dbReference>
<evidence type="ECO:0000256" key="16">
    <source>
        <dbReference type="ARBA" id="ARBA00022840"/>
    </source>
</evidence>
<keyword evidence="20" id="KW-0325">Glycoprotein</keyword>
<evidence type="ECO:0000256" key="5">
    <source>
        <dbReference type="ARBA" id="ARBA00012513"/>
    </source>
</evidence>
<dbReference type="InterPro" id="IPR003406">
    <property type="entry name" value="Glyco_trans_14"/>
</dbReference>
<dbReference type="PROSITE" id="PS50011">
    <property type="entry name" value="PROTEIN_KINASE_DOM"/>
    <property type="match status" value="1"/>
</dbReference>
<evidence type="ECO:0000256" key="14">
    <source>
        <dbReference type="ARBA" id="ARBA00022741"/>
    </source>
</evidence>
<dbReference type="GO" id="GO:0050832">
    <property type="term" value="P:defense response to fungus"/>
    <property type="evidence" value="ECO:0007669"/>
    <property type="project" value="UniProtKB-ARBA"/>
</dbReference>
<dbReference type="PANTHER" id="PTHR48053:SF169">
    <property type="entry name" value="PROTEIN KINASE DOMAIN-CONTAINING PROTEIN"/>
    <property type="match status" value="1"/>
</dbReference>
<keyword evidence="6" id="KW-1003">Cell membrane</keyword>
<keyword evidence="9" id="KW-0328">Glycosyltransferase</keyword>
<evidence type="ECO:0000256" key="9">
    <source>
        <dbReference type="ARBA" id="ARBA00022676"/>
    </source>
</evidence>
<dbReference type="SUPFAM" id="SSF52058">
    <property type="entry name" value="L domain-like"/>
    <property type="match status" value="2"/>
</dbReference>
<evidence type="ECO:0000256" key="8">
    <source>
        <dbReference type="ARBA" id="ARBA00022614"/>
    </source>
</evidence>
<dbReference type="PANTHER" id="PTHR48053">
    <property type="entry name" value="LEUCINE RICH REPEAT FAMILY PROTEIN, EXPRESSED"/>
    <property type="match status" value="1"/>
</dbReference>
<dbReference type="Gene3D" id="3.80.10.10">
    <property type="entry name" value="Ribonuclease Inhibitor"/>
    <property type="match status" value="4"/>
</dbReference>
<dbReference type="SUPFAM" id="SSF52047">
    <property type="entry name" value="RNI-like"/>
    <property type="match status" value="1"/>
</dbReference>
<keyword evidence="11 21" id="KW-0812">Transmembrane</keyword>
<dbReference type="PROSITE" id="PS00108">
    <property type="entry name" value="PROTEIN_KINASE_ST"/>
    <property type="match status" value="1"/>
</dbReference>
<evidence type="ECO:0000313" key="24">
    <source>
        <dbReference type="EMBL" id="KAK4721006.1"/>
    </source>
</evidence>
<evidence type="ECO:0000256" key="17">
    <source>
        <dbReference type="ARBA" id="ARBA00022989"/>
    </source>
</evidence>
<dbReference type="Gene3D" id="3.30.200.20">
    <property type="entry name" value="Phosphorylase Kinase, domain 1"/>
    <property type="match status" value="1"/>
</dbReference>
<reference evidence="24 25" key="1">
    <citation type="submission" date="2023-10" db="EMBL/GenBank/DDBJ databases">
        <title>Genome-Wide Identification Analysis in wild type Solanum Pinnatisectum Reveals Some Genes Defensing Phytophthora Infestans.</title>
        <authorList>
            <person name="Sun C."/>
        </authorList>
    </citation>
    <scope>NUCLEOTIDE SEQUENCE [LARGE SCALE GENOMIC DNA]</scope>
    <source>
        <strain evidence="24">LQN</strain>
        <tissue evidence="24">Leaf</tissue>
    </source>
</reference>
<accession>A0AAV9L5Z1</accession>
<keyword evidence="10" id="KW-0808">Transferase</keyword>
<evidence type="ECO:0000256" key="1">
    <source>
        <dbReference type="ARBA" id="ARBA00004162"/>
    </source>
</evidence>
<evidence type="ECO:0000256" key="11">
    <source>
        <dbReference type="ARBA" id="ARBA00022692"/>
    </source>
</evidence>
<dbReference type="FunFam" id="3.80.10.10:FF:000288">
    <property type="entry name" value="LRR receptor-like serine/threonine-protein kinase EFR"/>
    <property type="match status" value="1"/>
</dbReference>
<keyword evidence="8" id="KW-0433">Leucine-rich repeat</keyword>
<sequence>MEKHIFLLLLLFLIQFSISLAFSNESDQQALLAFQNLITTPNHFLANNWTKNASFCSCFGVTCSSKRQRVVALNLPNLQLQGTISPSSANLSFLRELILENNLFHGGIPYGLGHLPRLRMIDVKNNQLNGSIPTSLFQQRRVQVISLAFNELSGEMWRGPWYVPQLRVLNLTNNCLTGIIPPSVGNATKMMNFSLSYNRINGNIPKEVGNLSQLAFLSLRDNQLTGSIPATLFNISSLLVLSLSFNSLSSPLLLDKGNIVSNLYFLSISYNQISGCIPSNICQLTQLKDLSISFNNITGDIPRNIGCLSKLKKFYIGDNPIKGAIPTSLRNISTLQNLFCFNNCMVGQIPSELGKLSKLRALIFAKNSNLFGRIPEAIFNISSLEIIGFSFNNLSGKIPTTAGLHLPNLKELYVGHNPLEGEIPLFITNASKLEILSLENNSLTGTIPTNLGNLRELRDLFLHGTNEPRERELRFFNSLADCWMLRYISVFVSATLLLLVIGFLCSRFDDDQYRKLMNNIPDDHSNVDTSTTIKMINMSKGRPGDPPILAYWIFGFRGENKRMLRLLKAVYHPRNQYLLHLLDGDGDEERMELAVSVESEQVFRAFGNVNVVGKSYAVEESGASALSAMLHASALLLRISPLWDWFFTLSSSDYPLFTQDGTIPTNLGNLRELRDLFLHGTNEPRERELRFFNSLADCWMLRYISVGSNPLNGVLPNSIGNLSSTIENFYIGDAHINVPIPTSIGNMSGLTALILRGNKLSGSIPSEIGKLKQLQGLYLQNNKLQGHIPEAVCHLSNLDILGNELSELIPECLGNLSMLQKLYLGSNKFSSKFPLCLWKMSGLLLLDVSQNCIEGEVPSDVGGLKAIVELYLFNNHFSGMIPTRLRELQNLQSLYLSNNSFFGQIPLSFANLISLEYLDLSLNALSGTIPKSLEKLLSLKSINVSFNGFEGELPTGGVFANSTLQSFLGNKGLCGVHILDIPACASTSPGKQSRLKEVLLKIVTPVVILSFLIFLLFSIWIMKRRKKGNSKDVEQVPEIGTHQLISYHEIQRATNNFDDESNLIGEGSSGSVYKGTLFEMLHRNLVSVITTCSSDYIRAFVLRYMPNGSLENWLYEEDRHLNLHQRVTIMLDAAMAVEYLHHGHVTPIVHCDLKPANILLDEDMVPHVFGISKILAISKSMAYTETLGTLGYIAPEYGSEGIVSASGDVYSYSIILMEVLTRRRPTDEEICNENLELRKWITQSFSGKLGLDCTMEIPGSRISMKEVVKRLNKINNTFLET</sequence>
<evidence type="ECO:0000256" key="6">
    <source>
        <dbReference type="ARBA" id="ARBA00022475"/>
    </source>
</evidence>
<dbReference type="InterPro" id="IPR011009">
    <property type="entry name" value="Kinase-like_dom_sf"/>
</dbReference>
<keyword evidence="17 21" id="KW-1133">Transmembrane helix</keyword>
<dbReference type="InterPro" id="IPR051716">
    <property type="entry name" value="Plant_RL_S/T_kinase"/>
</dbReference>
<dbReference type="SMART" id="SM00369">
    <property type="entry name" value="LRR_TYP"/>
    <property type="match status" value="9"/>
</dbReference>
<dbReference type="Pfam" id="PF08263">
    <property type="entry name" value="LRRNT_2"/>
    <property type="match status" value="1"/>
</dbReference>
<evidence type="ECO:0000256" key="22">
    <source>
        <dbReference type="SAM" id="SignalP"/>
    </source>
</evidence>
<dbReference type="InterPro" id="IPR013210">
    <property type="entry name" value="LRR_N_plant-typ"/>
</dbReference>
<dbReference type="GO" id="GO:0005524">
    <property type="term" value="F:ATP binding"/>
    <property type="evidence" value="ECO:0007669"/>
    <property type="project" value="UniProtKB-KW"/>
</dbReference>
<evidence type="ECO:0000313" key="25">
    <source>
        <dbReference type="Proteomes" id="UP001311915"/>
    </source>
</evidence>
<keyword evidence="16" id="KW-0067">ATP-binding</keyword>
<dbReference type="GO" id="GO:0005886">
    <property type="term" value="C:plasma membrane"/>
    <property type="evidence" value="ECO:0007669"/>
    <property type="project" value="UniProtKB-SubCell"/>
</dbReference>
<evidence type="ECO:0000256" key="19">
    <source>
        <dbReference type="ARBA" id="ARBA00023170"/>
    </source>
</evidence>
<feature type="transmembrane region" description="Helical" evidence="21">
    <location>
        <begin position="998"/>
        <end position="1022"/>
    </location>
</feature>
<dbReference type="GO" id="GO:0016757">
    <property type="term" value="F:glycosyltransferase activity"/>
    <property type="evidence" value="ECO:0007669"/>
    <property type="project" value="UniProtKB-KW"/>
</dbReference>
<keyword evidence="18 21" id="KW-0472">Membrane</keyword>
<feature type="chain" id="PRO_5043653657" description="non-specific serine/threonine protein kinase" evidence="22">
    <location>
        <begin position="22"/>
        <end position="1281"/>
    </location>
</feature>
<feature type="transmembrane region" description="Helical" evidence="21">
    <location>
        <begin position="483"/>
        <end position="505"/>
    </location>
</feature>
<feature type="signal peptide" evidence="22">
    <location>
        <begin position="1"/>
        <end position="21"/>
    </location>
</feature>
<evidence type="ECO:0000256" key="15">
    <source>
        <dbReference type="ARBA" id="ARBA00022777"/>
    </source>
</evidence>
<dbReference type="Pfam" id="PF13855">
    <property type="entry name" value="LRR_8"/>
    <property type="match status" value="1"/>
</dbReference>
<evidence type="ECO:0000256" key="3">
    <source>
        <dbReference type="ARBA" id="ARBA00004606"/>
    </source>
</evidence>
<dbReference type="EC" id="2.7.11.1" evidence="5"/>
<dbReference type="FunFam" id="3.80.10.10:FF:000041">
    <property type="entry name" value="LRR receptor-like serine/threonine-protein kinase ERECTA"/>
    <property type="match status" value="2"/>
</dbReference>
<evidence type="ECO:0000256" key="4">
    <source>
        <dbReference type="ARBA" id="ARBA00008684"/>
    </source>
</evidence>
<dbReference type="SUPFAM" id="SSF56112">
    <property type="entry name" value="Protein kinase-like (PK-like)"/>
    <property type="match status" value="1"/>
</dbReference>
<keyword evidence="25" id="KW-1185">Reference proteome</keyword>
<dbReference type="GO" id="GO:0004674">
    <property type="term" value="F:protein serine/threonine kinase activity"/>
    <property type="evidence" value="ECO:0007669"/>
    <property type="project" value="UniProtKB-KW"/>
</dbReference>
<evidence type="ECO:0000256" key="10">
    <source>
        <dbReference type="ARBA" id="ARBA00022679"/>
    </source>
</evidence>
<evidence type="ECO:0000259" key="23">
    <source>
        <dbReference type="PROSITE" id="PS50011"/>
    </source>
</evidence>
<dbReference type="Pfam" id="PF00069">
    <property type="entry name" value="Pkinase"/>
    <property type="match status" value="1"/>
</dbReference>